<keyword evidence="5" id="KW-0479">Metal-binding</keyword>
<dbReference type="Proteomes" id="UP000694569">
    <property type="component" value="Unplaced"/>
</dbReference>
<evidence type="ECO:0000256" key="4">
    <source>
        <dbReference type="ARBA" id="ARBA00022722"/>
    </source>
</evidence>
<dbReference type="AlphaFoldDB" id="A0A8C5M4M2"/>
<comment type="similarity">
    <text evidence="3">Belongs to the HARBI1 family.</text>
</comment>
<feature type="domain" description="DDE Tnp4" evidence="8">
    <location>
        <begin position="169"/>
        <end position="333"/>
    </location>
</feature>
<evidence type="ECO:0000256" key="2">
    <source>
        <dbReference type="ARBA" id="ARBA00004123"/>
    </source>
</evidence>
<reference evidence="9" key="1">
    <citation type="submission" date="2025-08" db="UniProtKB">
        <authorList>
            <consortium name="Ensembl"/>
        </authorList>
    </citation>
    <scope>IDENTIFICATION</scope>
</reference>
<proteinExistence type="inferred from homology"/>
<dbReference type="Ensembl" id="ENSLLET00000008908.1">
    <property type="protein sequence ID" value="ENSLLEP00000008568.1"/>
    <property type="gene ID" value="ENSLLEG00000005459.1"/>
</dbReference>
<reference evidence="9" key="2">
    <citation type="submission" date="2025-09" db="UniProtKB">
        <authorList>
            <consortium name="Ensembl"/>
        </authorList>
    </citation>
    <scope>IDENTIFICATION</scope>
</reference>
<dbReference type="PANTHER" id="PTHR22930">
    <property type="match status" value="1"/>
</dbReference>
<organism evidence="9 10">
    <name type="scientific">Leptobrachium leishanense</name>
    <name type="common">Leishan spiny toad</name>
    <dbReference type="NCBI Taxonomy" id="445787"/>
    <lineage>
        <taxon>Eukaryota</taxon>
        <taxon>Metazoa</taxon>
        <taxon>Chordata</taxon>
        <taxon>Craniata</taxon>
        <taxon>Vertebrata</taxon>
        <taxon>Euteleostomi</taxon>
        <taxon>Amphibia</taxon>
        <taxon>Batrachia</taxon>
        <taxon>Anura</taxon>
        <taxon>Pelobatoidea</taxon>
        <taxon>Megophryidae</taxon>
        <taxon>Leptobrachium</taxon>
    </lineage>
</organism>
<dbReference type="GO" id="GO:0016787">
    <property type="term" value="F:hydrolase activity"/>
    <property type="evidence" value="ECO:0007669"/>
    <property type="project" value="UniProtKB-KW"/>
</dbReference>
<dbReference type="GO" id="GO:0005634">
    <property type="term" value="C:nucleus"/>
    <property type="evidence" value="ECO:0007669"/>
    <property type="project" value="UniProtKB-SubCell"/>
</dbReference>
<keyword evidence="10" id="KW-1185">Reference proteome</keyword>
<dbReference type="OrthoDB" id="10061326at2759"/>
<dbReference type="InterPro" id="IPR027806">
    <property type="entry name" value="HARBI1_dom"/>
</dbReference>
<evidence type="ECO:0000259" key="8">
    <source>
        <dbReference type="Pfam" id="PF13359"/>
    </source>
</evidence>
<keyword evidence="7" id="KW-0539">Nucleus</keyword>
<evidence type="ECO:0000313" key="9">
    <source>
        <dbReference type="Ensembl" id="ENSLLEP00000008568.1"/>
    </source>
</evidence>
<evidence type="ECO:0000256" key="7">
    <source>
        <dbReference type="ARBA" id="ARBA00023242"/>
    </source>
</evidence>
<dbReference type="PANTHER" id="PTHR22930:SF269">
    <property type="entry name" value="NUCLEASE HARBI1-LIKE PROTEIN"/>
    <property type="match status" value="1"/>
</dbReference>
<comment type="cofactor">
    <cofactor evidence="1">
        <name>a divalent metal cation</name>
        <dbReference type="ChEBI" id="CHEBI:60240"/>
    </cofactor>
</comment>
<dbReference type="GO" id="GO:0046872">
    <property type="term" value="F:metal ion binding"/>
    <property type="evidence" value="ECO:0007669"/>
    <property type="project" value="UniProtKB-KW"/>
</dbReference>
<accession>A0A8C5M4M2</accession>
<sequence length="392" mass="45156">MDSGEAVAFVLTTYTYLRKTKKRKWWVHPVNCERYRHGAFVTLYKPLREKDPVTFFNLLRMSIPSFDELLATVREPLMKMDTKLRTALSPEELLVFTLRYLASGCSLQDIHYLFRIGRSTAGILIRKVCKTIWNTMKEECIPTPTEETWAHISHGFLERADFPNCIGAVDGKHIHVIKPQRSGSLYMNYKHFFSIGLMAVADASYRFTYVDIGSYGKDSDSMVFRNSTLWTKIQSRSLSIPKPQKLPGTDIAVPFAFVGDEAFGLSSNLLRPYSGTQLSEKKRVFNYRLSRARRYVECSFGILTNKWSIFHQPLNLNVNFAVDIVKCCCVLHNFVRDRDGYNLDDSFSSAAFEDFVNSTAMNVNRRNFSYRDILADYFVSESGQIPWQMGRI</sequence>
<dbReference type="InterPro" id="IPR045249">
    <property type="entry name" value="HARBI1-like"/>
</dbReference>
<dbReference type="Pfam" id="PF13359">
    <property type="entry name" value="DDE_Tnp_4"/>
    <property type="match status" value="1"/>
</dbReference>
<evidence type="ECO:0000313" key="10">
    <source>
        <dbReference type="Proteomes" id="UP000694569"/>
    </source>
</evidence>
<evidence type="ECO:0000256" key="1">
    <source>
        <dbReference type="ARBA" id="ARBA00001968"/>
    </source>
</evidence>
<evidence type="ECO:0000256" key="5">
    <source>
        <dbReference type="ARBA" id="ARBA00022723"/>
    </source>
</evidence>
<comment type="subcellular location">
    <subcellularLocation>
        <location evidence="2">Nucleus</location>
    </subcellularLocation>
</comment>
<keyword evidence="4" id="KW-0540">Nuclease</keyword>
<keyword evidence="6" id="KW-0378">Hydrolase</keyword>
<dbReference type="GeneTree" id="ENSGT00940000164115"/>
<name>A0A8C5M4M2_9ANUR</name>
<protein>
    <recommendedName>
        <fullName evidence="8">DDE Tnp4 domain-containing protein</fullName>
    </recommendedName>
</protein>
<evidence type="ECO:0000256" key="3">
    <source>
        <dbReference type="ARBA" id="ARBA00006958"/>
    </source>
</evidence>
<evidence type="ECO:0000256" key="6">
    <source>
        <dbReference type="ARBA" id="ARBA00022801"/>
    </source>
</evidence>
<dbReference type="GO" id="GO:0004518">
    <property type="term" value="F:nuclease activity"/>
    <property type="evidence" value="ECO:0007669"/>
    <property type="project" value="UniProtKB-KW"/>
</dbReference>